<sequence length="110" mass="12653">MAKVVSEFSIAWHHRRSFVKPVNAPMTHRRTTGLATRRTLSNCWRSRLSRSSRQQCTTSHLPSGSGSPRLLSNWRFQQQTSRRRSTRCQPLIRGLHKSSLTDFSSCLLSL</sequence>
<proteinExistence type="predicted"/>
<feature type="region of interest" description="Disordered" evidence="1">
    <location>
        <begin position="50"/>
        <end position="72"/>
    </location>
</feature>
<dbReference type="AlphaFoldDB" id="A0A0C2N3X3"/>
<protein>
    <submittedName>
        <fullName evidence="2">Uncharacterized protein</fullName>
    </submittedName>
</protein>
<keyword evidence="3" id="KW-1185">Reference proteome</keyword>
<organism evidence="2 3">
    <name type="scientific">Thelohanellus kitauei</name>
    <name type="common">Myxosporean</name>
    <dbReference type="NCBI Taxonomy" id="669202"/>
    <lineage>
        <taxon>Eukaryota</taxon>
        <taxon>Metazoa</taxon>
        <taxon>Cnidaria</taxon>
        <taxon>Myxozoa</taxon>
        <taxon>Myxosporea</taxon>
        <taxon>Bivalvulida</taxon>
        <taxon>Platysporina</taxon>
        <taxon>Myxobolidae</taxon>
        <taxon>Thelohanellus</taxon>
    </lineage>
</organism>
<reference evidence="2 3" key="1">
    <citation type="journal article" date="2014" name="Genome Biol. Evol.">
        <title>The genome of the myxosporean Thelohanellus kitauei shows adaptations to nutrient acquisition within its fish host.</title>
        <authorList>
            <person name="Yang Y."/>
            <person name="Xiong J."/>
            <person name="Zhou Z."/>
            <person name="Huo F."/>
            <person name="Miao W."/>
            <person name="Ran C."/>
            <person name="Liu Y."/>
            <person name="Zhang J."/>
            <person name="Feng J."/>
            <person name="Wang M."/>
            <person name="Wang M."/>
            <person name="Wang L."/>
            <person name="Yao B."/>
        </authorList>
    </citation>
    <scope>NUCLEOTIDE SEQUENCE [LARGE SCALE GENOMIC DNA]</scope>
    <source>
        <strain evidence="2">Wuqing</strain>
    </source>
</reference>
<gene>
    <name evidence="2" type="ORF">RF11_08698</name>
</gene>
<evidence type="ECO:0000256" key="1">
    <source>
        <dbReference type="SAM" id="MobiDB-lite"/>
    </source>
</evidence>
<dbReference type="Proteomes" id="UP000031668">
    <property type="component" value="Unassembled WGS sequence"/>
</dbReference>
<evidence type="ECO:0000313" key="3">
    <source>
        <dbReference type="Proteomes" id="UP000031668"/>
    </source>
</evidence>
<dbReference type="EMBL" id="JWZT01002790">
    <property type="protein sequence ID" value="KII68567.1"/>
    <property type="molecule type" value="Genomic_DNA"/>
</dbReference>
<name>A0A0C2N3X3_THEKT</name>
<evidence type="ECO:0000313" key="2">
    <source>
        <dbReference type="EMBL" id="KII68567.1"/>
    </source>
</evidence>
<accession>A0A0C2N3X3</accession>
<comment type="caution">
    <text evidence="2">The sequence shown here is derived from an EMBL/GenBank/DDBJ whole genome shotgun (WGS) entry which is preliminary data.</text>
</comment>